<name>A0AAD3H9P8_9STRA</name>
<organism evidence="1 2">
    <name type="scientific">Chaetoceros tenuissimus</name>
    <dbReference type="NCBI Taxonomy" id="426638"/>
    <lineage>
        <taxon>Eukaryota</taxon>
        <taxon>Sar</taxon>
        <taxon>Stramenopiles</taxon>
        <taxon>Ochrophyta</taxon>
        <taxon>Bacillariophyta</taxon>
        <taxon>Coscinodiscophyceae</taxon>
        <taxon>Chaetocerotophycidae</taxon>
        <taxon>Chaetocerotales</taxon>
        <taxon>Chaetocerotaceae</taxon>
        <taxon>Chaetoceros</taxon>
    </lineage>
</organism>
<dbReference type="AlphaFoldDB" id="A0AAD3H9P8"/>
<reference evidence="1 2" key="1">
    <citation type="journal article" date="2021" name="Sci. Rep.">
        <title>The genome of the diatom Chaetoceros tenuissimus carries an ancient integrated fragment of an extant virus.</title>
        <authorList>
            <person name="Hongo Y."/>
            <person name="Kimura K."/>
            <person name="Takaki Y."/>
            <person name="Yoshida Y."/>
            <person name="Baba S."/>
            <person name="Kobayashi G."/>
            <person name="Nagasaki K."/>
            <person name="Hano T."/>
            <person name="Tomaru Y."/>
        </authorList>
    </citation>
    <scope>NUCLEOTIDE SEQUENCE [LARGE SCALE GENOMIC DNA]</scope>
    <source>
        <strain evidence="1 2">NIES-3715</strain>
    </source>
</reference>
<protein>
    <submittedName>
        <fullName evidence="1">Uncharacterized protein</fullName>
    </submittedName>
</protein>
<keyword evidence="2" id="KW-1185">Reference proteome</keyword>
<sequence length="297" mass="33758">MLFPRVLKKKNRVFYLNFSEFDLDRNTFQYGFSDCAHKVLKGVEVENGTGFRYDESGTSITVLRKHLYITGVTQKSLAGICTDPIFRDILLFRIDPDGNVVFMKHYDHDGMEDVGLAITPRVKRVKPTLTAFPPIPTRPRADLFIAGVTKSKKFNADVENDDVFLLTTNFVGKVKSFEIFGGAYDDGGSFPENIDLEITQDSNVLIQANTKSFTSPNQYTFLIERYDSILKQCYDLSVKPSVNKYLFPVLEASDKSIDATPKEDKMKAVDVTMSKKILCEKKQIAVSTEKKKKEWEH</sequence>
<comment type="caution">
    <text evidence="1">The sequence shown here is derived from an EMBL/GenBank/DDBJ whole genome shotgun (WGS) entry which is preliminary data.</text>
</comment>
<accession>A0AAD3H9P8</accession>
<evidence type="ECO:0000313" key="2">
    <source>
        <dbReference type="Proteomes" id="UP001054902"/>
    </source>
</evidence>
<proteinExistence type="predicted"/>
<gene>
    <name evidence="1" type="ORF">CTEN210_11605</name>
</gene>
<dbReference type="Proteomes" id="UP001054902">
    <property type="component" value="Unassembled WGS sequence"/>
</dbReference>
<evidence type="ECO:0000313" key="1">
    <source>
        <dbReference type="EMBL" id="GFH55129.1"/>
    </source>
</evidence>
<dbReference type="EMBL" id="BLLK01000047">
    <property type="protein sequence ID" value="GFH55129.1"/>
    <property type="molecule type" value="Genomic_DNA"/>
</dbReference>